<dbReference type="Proteomes" id="UP000219259">
    <property type="component" value="Unassembled WGS sequence"/>
</dbReference>
<dbReference type="AlphaFoldDB" id="A0A1D3UXG8"/>
<feature type="coiled-coil region" evidence="1">
    <location>
        <begin position="83"/>
        <end position="110"/>
    </location>
</feature>
<dbReference type="PANTHER" id="PTHR35792:SF1">
    <property type="entry name" value="SLL0268 PROTEIN"/>
    <property type="match status" value="1"/>
</dbReference>
<evidence type="ECO:0000313" key="6">
    <source>
        <dbReference type="Proteomes" id="UP000219259"/>
    </source>
</evidence>
<keyword evidence="2" id="KW-0812">Transmembrane</keyword>
<accession>A0A1D3UXG8</accession>
<dbReference type="Proteomes" id="UP000182057">
    <property type="component" value="Unassembled WGS sequence"/>
</dbReference>
<reference evidence="4 5" key="1">
    <citation type="submission" date="2016-09" db="EMBL/GenBank/DDBJ databases">
        <authorList>
            <person name="Capua I."/>
            <person name="De Benedictis P."/>
            <person name="Joannis T."/>
            <person name="Lombin L.H."/>
            <person name="Cattoli G."/>
        </authorList>
    </citation>
    <scope>NUCLEOTIDE SEQUENCE [LARGE SCALE GENOMIC DNA]</scope>
    <source>
        <strain evidence="4 5">UB20</strain>
    </source>
</reference>
<sequence precursor="true">MCNNAGKTVVSFLVGAMLGAGMGILFAPDEGTKTRKKIKKSFDDTSDNIKHSVEDFSKNLKAKVKELKGSLEENIETLFSHSSYKADEAIEVLEKKLEQLKKEAAKLQNQK</sequence>
<protein>
    <submittedName>
        <fullName evidence="4">YtxH-like protein</fullName>
    </submittedName>
</protein>
<organism evidence="4 5">
    <name type="scientific">Tannerella forsythia</name>
    <name type="common">Bacteroides forsythus</name>
    <dbReference type="NCBI Taxonomy" id="28112"/>
    <lineage>
        <taxon>Bacteria</taxon>
        <taxon>Pseudomonadati</taxon>
        <taxon>Bacteroidota</taxon>
        <taxon>Bacteroidia</taxon>
        <taxon>Bacteroidales</taxon>
        <taxon>Tannerellaceae</taxon>
        <taxon>Tannerella</taxon>
    </lineage>
</organism>
<gene>
    <name evidence="3" type="ORF">CLI86_12140</name>
    <name evidence="4" type="ORF">TFUB20_02705</name>
</gene>
<evidence type="ECO:0000313" key="5">
    <source>
        <dbReference type="Proteomes" id="UP000182057"/>
    </source>
</evidence>
<dbReference type="RefSeq" id="WP_014226380.1">
    <property type="nucleotide sequence ID" value="NZ_CAJPTF010000008.1"/>
</dbReference>
<keyword evidence="2" id="KW-1133">Transmembrane helix</keyword>
<feature type="transmembrane region" description="Helical" evidence="2">
    <location>
        <begin position="6"/>
        <end position="27"/>
    </location>
</feature>
<dbReference type="OrthoDB" id="1082761at2"/>
<dbReference type="InterPro" id="IPR024623">
    <property type="entry name" value="YtxH"/>
</dbReference>
<dbReference type="Pfam" id="PF12732">
    <property type="entry name" value="YtxH"/>
    <property type="match status" value="1"/>
</dbReference>
<dbReference type="SUPFAM" id="SSF58113">
    <property type="entry name" value="Apolipoprotein A-I"/>
    <property type="match status" value="1"/>
</dbReference>
<dbReference type="EMBL" id="NSLJ01000042">
    <property type="protein sequence ID" value="PDP42676.1"/>
    <property type="molecule type" value="Genomic_DNA"/>
</dbReference>
<proteinExistence type="predicted"/>
<dbReference type="GeneID" id="34760007"/>
<keyword evidence="1" id="KW-0175">Coiled coil</keyword>
<evidence type="ECO:0000313" key="3">
    <source>
        <dbReference type="EMBL" id="PDP42676.1"/>
    </source>
</evidence>
<evidence type="ECO:0000256" key="2">
    <source>
        <dbReference type="SAM" id="Phobius"/>
    </source>
</evidence>
<keyword evidence="2" id="KW-0472">Membrane</keyword>
<dbReference type="OMA" id="HKTEEVI"/>
<dbReference type="PANTHER" id="PTHR35792">
    <property type="entry name" value="GENERAL STRESS PROTEIN"/>
    <property type="match status" value="1"/>
</dbReference>
<dbReference type="Gene3D" id="1.20.120.20">
    <property type="entry name" value="Apolipoprotein"/>
    <property type="match status" value="1"/>
</dbReference>
<reference evidence="3 6" key="2">
    <citation type="submission" date="2017-09" db="EMBL/GenBank/DDBJ databases">
        <title>Phase variable restriction modification systems are present in the genome sequences of periodontal pathogens Prevotella intermedia, Tannerella forsythia and Porphyromonas gingivalis.</title>
        <authorList>
            <person name="Haigh R.D."/>
            <person name="Crawford L."/>
            <person name="Ralph J."/>
            <person name="Wanford J."/>
            <person name="Vartoukian S.R."/>
            <person name="Hijazib K."/>
            <person name="Wade W."/>
            <person name="Oggioni M.R."/>
        </authorList>
    </citation>
    <scope>NUCLEOTIDE SEQUENCE [LARGE SCALE GENOMIC DNA]</scope>
    <source>
        <strain evidence="3 6">WW11663</strain>
    </source>
</reference>
<dbReference type="InterPro" id="IPR052928">
    <property type="entry name" value="Desiccation-related_membrane"/>
</dbReference>
<dbReference type="EMBL" id="FMMM01000087">
    <property type="protein sequence ID" value="SCQ24827.1"/>
    <property type="molecule type" value="Genomic_DNA"/>
</dbReference>
<evidence type="ECO:0000256" key="1">
    <source>
        <dbReference type="SAM" id="Coils"/>
    </source>
</evidence>
<name>A0A1D3UXG8_TANFO</name>
<evidence type="ECO:0000313" key="4">
    <source>
        <dbReference type="EMBL" id="SCQ24827.1"/>
    </source>
</evidence>